<protein>
    <submittedName>
        <fullName evidence="1">Uncharacterized protein</fullName>
    </submittedName>
</protein>
<proteinExistence type="predicted"/>
<sequence length="84" mass="9087">MASMAPSLTAFAMMLSAFSESSLSFSATSDNEIREYEILILRNPVLMTLCRSLTITLLVLSLLKVLENLSATALNSSKSPTRTA</sequence>
<name>A0A484KIX5_9ASTE</name>
<evidence type="ECO:0000313" key="1">
    <source>
        <dbReference type="EMBL" id="VFQ65891.1"/>
    </source>
</evidence>
<evidence type="ECO:0000313" key="2">
    <source>
        <dbReference type="Proteomes" id="UP000595140"/>
    </source>
</evidence>
<dbReference type="AlphaFoldDB" id="A0A484KIX5"/>
<keyword evidence="2" id="KW-1185">Reference proteome</keyword>
<organism evidence="1 2">
    <name type="scientific">Cuscuta campestris</name>
    <dbReference type="NCBI Taxonomy" id="132261"/>
    <lineage>
        <taxon>Eukaryota</taxon>
        <taxon>Viridiplantae</taxon>
        <taxon>Streptophyta</taxon>
        <taxon>Embryophyta</taxon>
        <taxon>Tracheophyta</taxon>
        <taxon>Spermatophyta</taxon>
        <taxon>Magnoliopsida</taxon>
        <taxon>eudicotyledons</taxon>
        <taxon>Gunneridae</taxon>
        <taxon>Pentapetalae</taxon>
        <taxon>asterids</taxon>
        <taxon>lamiids</taxon>
        <taxon>Solanales</taxon>
        <taxon>Convolvulaceae</taxon>
        <taxon>Cuscuteae</taxon>
        <taxon>Cuscuta</taxon>
        <taxon>Cuscuta subgen. Grammica</taxon>
        <taxon>Cuscuta sect. Cleistogrammica</taxon>
    </lineage>
</organism>
<dbReference type="EMBL" id="OOIL02000495">
    <property type="protein sequence ID" value="VFQ65891.1"/>
    <property type="molecule type" value="Genomic_DNA"/>
</dbReference>
<reference evidence="1 2" key="1">
    <citation type="submission" date="2018-04" db="EMBL/GenBank/DDBJ databases">
        <authorList>
            <person name="Vogel A."/>
        </authorList>
    </citation>
    <scope>NUCLEOTIDE SEQUENCE [LARGE SCALE GENOMIC DNA]</scope>
</reference>
<accession>A0A484KIX5</accession>
<dbReference type="Proteomes" id="UP000595140">
    <property type="component" value="Unassembled WGS sequence"/>
</dbReference>
<gene>
    <name evidence="1" type="ORF">CCAM_LOCUS7667</name>
</gene>